<dbReference type="Pfam" id="PF00905">
    <property type="entry name" value="Transpeptidase"/>
    <property type="match status" value="1"/>
</dbReference>
<evidence type="ECO:0000256" key="11">
    <source>
        <dbReference type="ARBA" id="ARBA00023316"/>
    </source>
</evidence>
<feature type="domain" description="Penicillin-binding protein transpeptidase" evidence="16">
    <location>
        <begin position="351"/>
        <end position="594"/>
    </location>
</feature>
<dbReference type="InterPro" id="IPR023346">
    <property type="entry name" value="Lysozyme-like_dom_sf"/>
</dbReference>
<evidence type="ECO:0000256" key="10">
    <source>
        <dbReference type="ARBA" id="ARBA00023268"/>
    </source>
</evidence>
<evidence type="ECO:0000259" key="16">
    <source>
        <dbReference type="Pfam" id="PF00905"/>
    </source>
</evidence>
<dbReference type="InterPro" id="IPR001264">
    <property type="entry name" value="Glyco_trans_51"/>
</dbReference>
<dbReference type="AlphaFoldDB" id="A0A4Z0HAD6"/>
<dbReference type="InterPro" id="IPR001460">
    <property type="entry name" value="PCN-bd_Tpept"/>
</dbReference>
<comment type="catalytic activity">
    <reaction evidence="12">
        <text>Preferential cleavage: (Ac)2-L-Lys-D-Ala-|-D-Ala. Also transpeptidation of peptidyl-alanyl moieties that are N-acyl substituents of D-alanine.</text>
        <dbReference type="EC" id="3.4.16.4"/>
    </reaction>
</comment>
<feature type="compositionally biased region" description="Polar residues" evidence="14">
    <location>
        <begin position="646"/>
        <end position="657"/>
    </location>
</feature>
<dbReference type="EMBL" id="SRID01000168">
    <property type="protein sequence ID" value="TGB06497.1"/>
    <property type="molecule type" value="Genomic_DNA"/>
</dbReference>
<dbReference type="GO" id="GO:0008360">
    <property type="term" value="P:regulation of cell shape"/>
    <property type="evidence" value="ECO:0007669"/>
    <property type="project" value="UniProtKB-KW"/>
</dbReference>
<evidence type="ECO:0000256" key="8">
    <source>
        <dbReference type="ARBA" id="ARBA00022960"/>
    </source>
</evidence>
<comment type="similarity">
    <text evidence="1">In the C-terminal section; belongs to the transpeptidase family.</text>
</comment>
<dbReference type="GO" id="GO:0009252">
    <property type="term" value="P:peptidoglycan biosynthetic process"/>
    <property type="evidence" value="ECO:0007669"/>
    <property type="project" value="UniProtKB-KW"/>
</dbReference>
<keyword evidence="11" id="KW-0961">Cell wall biogenesis/degradation</keyword>
<feature type="non-terminal residue" evidence="18">
    <location>
        <position position="676"/>
    </location>
</feature>
<dbReference type="GO" id="GO:0008955">
    <property type="term" value="F:peptidoglycan glycosyltransferase activity"/>
    <property type="evidence" value="ECO:0007669"/>
    <property type="project" value="UniProtKB-EC"/>
</dbReference>
<comment type="catalytic activity">
    <reaction evidence="13">
        <text>[GlcNAc-(1-&gt;4)-Mur2Ac(oyl-L-Ala-gamma-D-Glu-L-Lys-D-Ala-D-Ala)](n)-di-trans,octa-cis-undecaprenyl diphosphate + beta-D-GlcNAc-(1-&gt;4)-Mur2Ac(oyl-L-Ala-gamma-D-Glu-L-Lys-D-Ala-D-Ala)-di-trans,octa-cis-undecaprenyl diphosphate = [GlcNAc-(1-&gt;4)-Mur2Ac(oyl-L-Ala-gamma-D-Glu-L-Lys-D-Ala-D-Ala)](n+1)-di-trans,octa-cis-undecaprenyl diphosphate + di-trans,octa-cis-undecaprenyl diphosphate + H(+)</text>
        <dbReference type="Rhea" id="RHEA:23708"/>
        <dbReference type="Rhea" id="RHEA-COMP:9602"/>
        <dbReference type="Rhea" id="RHEA-COMP:9603"/>
        <dbReference type="ChEBI" id="CHEBI:15378"/>
        <dbReference type="ChEBI" id="CHEBI:58405"/>
        <dbReference type="ChEBI" id="CHEBI:60033"/>
        <dbReference type="ChEBI" id="CHEBI:78435"/>
        <dbReference type="EC" id="2.4.99.28"/>
    </reaction>
</comment>
<dbReference type="Pfam" id="PF00912">
    <property type="entry name" value="Transgly"/>
    <property type="match status" value="1"/>
</dbReference>
<dbReference type="SUPFAM" id="SSF56601">
    <property type="entry name" value="beta-lactamase/transpeptidase-like"/>
    <property type="match status" value="1"/>
</dbReference>
<keyword evidence="3" id="KW-0121">Carboxypeptidase</keyword>
<dbReference type="OrthoDB" id="8865355at2"/>
<dbReference type="PANTHER" id="PTHR32282">
    <property type="entry name" value="BINDING PROTEIN TRANSPEPTIDASE, PUTATIVE-RELATED"/>
    <property type="match status" value="1"/>
</dbReference>
<dbReference type="GO" id="GO:0006508">
    <property type="term" value="P:proteolysis"/>
    <property type="evidence" value="ECO:0007669"/>
    <property type="project" value="UniProtKB-KW"/>
</dbReference>
<evidence type="ECO:0000256" key="2">
    <source>
        <dbReference type="ARBA" id="ARBA00007739"/>
    </source>
</evidence>
<feature type="transmembrane region" description="Helical" evidence="15">
    <location>
        <begin position="30"/>
        <end position="52"/>
    </location>
</feature>
<dbReference type="GO" id="GO:0071555">
    <property type="term" value="P:cell wall organization"/>
    <property type="evidence" value="ECO:0007669"/>
    <property type="project" value="UniProtKB-KW"/>
</dbReference>
<sequence length="676" mass="71402">MGRADISTGEGSGSKRARTGIRRFFTWRRLIAYALSMCLLLIAAFAALYVWVDVPDANASAKAESNIYTYRDGTVLARTGAVNRESVPLHRAPLQVQHAFVAAENKDFYSDPGVSLSGTARGIANTLLGKGKQGGSTITQQYVKNYYLSQEQTVTRKLKELVIALKIDQRMSKDEILEGYLNTSYYGRGAYGIQAAAHAYYGVGVERLTVAQGAYLASLLQSPSAYDWAVAGPNGKRLVTARWNYVLDNMVQKHWLDAGTRAGLTFPKPISPRPLPGMSGQNGYLVEAAKAELRRSGVSDQELAAGGWTIRLNIDKNKQQALERSVDQQLNRKLSPATRTVDQQVQAGAASVDPKTGAVLALYGGRGFTEHYTDNALRRDYQPASTFKPLILASALDHGATTQQGAPIGPDTVYDGTSQRPVTGSKVPFAPPNEDGRDYGRITVQQAMNHSVNSVFAQMAVDVGLSEVKQTAVDLGMDPNASGFGENPAMSLGVMGASPLDMAGVYATLDNHGKKVTPRLVASAQHGDERAELPGAIGGQVISRTAADSVTSVLTGVVDDGTGHAVRRSGQAVAGKTGTSDDDKSAWFVGYTPKLVTAVGLFGEGEHGTQVSLRGAAGGGRVNGGGFPAQIWGAYMDQALSGTPTSAFDLATGTSTDPAPVGTETPSAPATPDPAT</sequence>
<feature type="region of interest" description="Disordered" evidence="14">
    <location>
        <begin position="646"/>
        <end position="676"/>
    </location>
</feature>
<dbReference type="GO" id="GO:0030288">
    <property type="term" value="C:outer membrane-bounded periplasmic space"/>
    <property type="evidence" value="ECO:0007669"/>
    <property type="project" value="TreeGrafter"/>
</dbReference>
<gene>
    <name evidence="18" type="ORF">E4099_18255</name>
</gene>
<protein>
    <submittedName>
        <fullName evidence="18">Penicillin-binding protein</fullName>
    </submittedName>
</protein>
<keyword evidence="15" id="KW-0812">Transmembrane</keyword>
<proteinExistence type="inferred from homology"/>
<keyword evidence="4" id="KW-0645">Protease</keyword>
<keyword evidence="15" id="KW-1133">Transmembrane helix</keyword>
<keyword evidence="19" id="KW-1185">Reference proteome</keyword>
<evidence type="ECO:0000256" key="5">
    <source>
        <dbReference type="ARBA" id="ARBA00022676"/>
    </source>
</evidence>
<dbReference type="InterPro" id="IPR036950">
    <property type="entry name" value="PBP_transglycosylase"/>
</dbReference>
<dbReference type="Gene3D" id="1.10.3810.10">
    <property type="entry name" value="Biosynthetic peptidoglycan transglycosylase-like"/>
    <property type="match status" value="1"/>
</dbReference>
<name>A0A4Z0HAD6_9ACTN</name>
<evidence type="ECO:0000256" key="3">
    <source>
        <dbReference type="ARBA" id="ARBA00022645"/>
    </source>
</evidence>
<evidence type="ECO:0000313" key="19">
    <source>
        <dbReference type="Proteomes" id="UP000297948"/>
    </source>
</evidence>
<evidence type="ECO:0000256" key="6">
    <source>
        <dbReference type="ARBA" id="ARBA00022679"/>
    </source>
</evidence>
<dbReference type="SUPFAM" id="SSF53955">
    <property type="entry name" value="Lysozyme-like"/>
    <property type="match status" value="1"/>
</dbReference>
<evidence type="ECO:0000256" key="1">
    <source>
        <dbReference type="ARBA" id="ARBA00007090"/>
    </source>
</evidence>
<comment type="caution">
    <text evidence="18">The sequence shown here is derived from an EMBL/GenBank/DDBJ whole genome shotgun (WGS) entry which is preliminary data.</text>
</comment>
<reference evidence="18 19" key="1">
    <citation type="submission" date="2019-03" db="EMBL/GenBank/DDBJ databases">
        <authorList>
            <person name="Gonzalez-Pimentel J.L."/>
        </authorList>
    </citation>
    <scope>NUCLEOTIDE SEQUENCE [LARGE SCALE GENOMIC DNA]</scope>
    <source>
        <strain evidence="18 19">JCM 31289</strain>
    </source>
</reference>
<evidence type="ECO:0000256" key="12">
    <source>
        <dbReference type="ARBA" id="ARBA00034000"/>
    </source>
</evidence>
<keyword evidence="5" id="KW-0328">Glycosyltransferase</keyword>
<keyword evidence="9" id="KW-0573">Peptidoglycan synthesis</keyword>
<evidence type="ECO:0000256" key="4">
    <source>
        <dbReference type="ARBA" id="ARBA00022670"/>
    </source>
</evidence>
<dbReference type="InterPro" id="IPR012338">
    <property type="entry name" value="Beta-lactam/transpept-like"/>
</dbReference>
<keyword evidence="6" id="KW-0808">Transferase</keyword>
<evidence type="ECO:0000313" key="18">
    <source>
        <dbReference type="EMBL" id="TGB06497.1"/>
    </source>
</evidence>
<evidence type="ECO:0000256" key="9">
    <source>
        <dbReference type="ARBA" id="ARBA00022984"/>
    </source>
</evidence>
<feature type="domain" description="Glycosyl transferase family 51" evidence="17">
    <location>
        <begin position="73"/>
        <end position="250"/>
    </location>
</feature>
<evidence type="ECO:0000256" key="14">
    <source>
        <dbReference type="SAM" id="MobiDB-lite"/>
    </source>
</evidence>
<dbReference type="Proteomes" id="UP000297948">
    <property type="component" value="Unassembled WGS sequence"/>
</dbReference>
<dbReference type="InterPro" id="IPR050396">
    <property type="entry name" value="Glycosyltr_51/Transpeptidase"/>
</dbReference>
<evidence type="ECO:0000256" key="13">
    <source>
        <dbReference type="ARBA" id="ARBA00049902"/>
    </source>
</evidence>
<dbReference type="Gene3D" id="3.40.710.10">
    <property type="entry name" value="DD-peptidase/beta-lactamase superfamily"/>
    <property type="match status" value="1"/>
</dbReference>
<dbReference type="GO" id="GO:0008658">
    <property type="term" value="F:penicillin binding"/>
    <property type="evidence" value="ECO:0007669"/>
    <property type="project" value="InterPro"/>
</dbReference>
<keyword evidence="8" id="KW-0133">Cell shape</keyword>
<dbReference type="RefSeq" id="WP_135340152.1">
    <property type="nucleotide sequence ID" value="NZ_SRID01000168.1"/>
</dbReference>
<comment type="similarity">
    <text evidence="2">In the N-terminal section; belongs to the glycosyltransferase 51 family.</text>
</comment>
<dbReference type="PANTHER" id="PTHR32282:SF34">
    <property type="entry name" value="PENICILLIN-BINDING PROTEIN 1A"/>
    <property type="match status" value="1"/>
</dbReference>
<evidence type="ECO:0000256" key="15">
    <source>
        <dbReference type="SAM" id="Phobius"/>
    </source>
</evidence>
<organism evidence="18 19">
    <name type="scientific">Streptomyces palmae</name>
    <dbReference type="NCBI Taxonomy" id="1701085"/>
    <lineage>
        <taxon>Bacteria</taxon>
        <taxon>Bacillati</taxon>
        <taxon>Actinomycetota</taxon>
        <taxon>Actinomycetes</taxon>
        <taxon>Kitasatosporales</taxon>
        <taxon>Streptomycetaceae</taxon>
        <taxon>Streptomyces</taxon>
    </lineage>
</organism>
<evidence type="ECO:0000259" key="17">
    <source>
        <dbReference type="Pfam" id="PF00912"/>
    </source>
</evidence>
<keyword evidence="10" id="KW-0511">Multifunctional enzyme</keyword>
<accession>A0A4Z0HAD6</accession>
<dbReference type="FunFam" id="1.10.3810.10:FF:000001">
    <property type="entry name" value="Penicillin-binding protein 1A"/>
    <property type="match status" value="1"/>
</dbReference>
<evidence type="ECO:0000256" key="7">
    <source>
        <dbReference type="ARBA" id="ARBA00022801"/>
    </source>
</evidence>
<keyword evidence="7" id="KW-0378">Hydrolase</keyword>
<dbReference type="GO" id="GO:0009002">
    <property type="term" value="F:serine-type D-Ala-D-Ala carboxypeptidase activity"/>
    <property type="evidence" value="ECO:0007669"/>
    <property type="project" value="UniProtKB-EC"/>
</dbReference>
<keyword evidence="15" id="KW-0472">Membrane</keyword>